<evidence type="ECO:0000256" key="4">
    <source>
        <dbReference type="ARBA" id="ARBA00022692"/>
    </source>
</evidence>
<geneLocation type="mitochondrion" evidence="12"/>
<feature type="transmembrane region" description="Helical" evidence="11">
    <location>
        <begin position="62"/>
        <end position="84"/>
    </location>
</feature>
<dbReference type="Gene3D" id="1.10.287.3510">
    <property type="match status" value="1"/>
</dbReference>
<sequence>MYLNLLMYLFPFFLFLFIYLVGVYVFSSSRKHLLMSLLSLEYIVISLYGLLSIYLVMYDYELFFLIIFLVLSVCEGALGLSVLVSMVRSHGNDFLNSLSVSLC</sequence>
<gene>
    <name evidence="12" type="primary">nad4l</name>
</gene>
<evidence type="ECO:0000256" key="9">
    <source>
        <dbReference type="ARBA" id="ARBA00031586"/>
    </source>
</evidence>
<evidence type="ECO:0000256" key="8">
    <source>
        <dbReference type="ARBA" id="ARBA00023136"/>
    </source>
</evidence>
<evidence type="ECO:0000256" key="5">
    <source>
        <dbReference type="ARBA" id="ARBA00022967"/>
    </source>
</evidence>
<dbReference type="EMBL" id="KM657336">
    <property type="protein sequence ID" value="AJW76377.1"/>
    <property type="molecule type" value="Genomic_DNA"/>
</dbReference>
<keyword evidence="6 11" id="KW-1133">Transmembrane helix</keyword>
<reference evidence="12" key="1">
    <citation type="submission" date="2014-09" db="EMBL/GenBank/DDBJ databases">
        <title>300 million years of diversification: Elucidating the patterns of orthopteran evolution based on comprehensive taxon and gene sampling.</title>
        <authorList>
            <person name="Song H."/>
            <person name="Amedegnato C."/>
            <person name="Cigliano M.M."/>
            <person name="Desutter-Grandcolas L."/>
            <person name="Heads S.W."/>
            <person name="Huang Y."/>
            <person name="Otte D."/>
            <person name="Whiting M.F."/>
        </authorList>
    </citation>
    <scope>NUCLEOTIDE SEQUENCE</scope>
</reference>
<comment type="similarity">
    <text evidence="2">Belongs to the complex I subunit 4L family.</text>
</comment>
<organism evidence="12">
    <name type="scientific">Proscopia sp. HS-2014</name>
    <dbReference type="NCBI Taxonomy" id="1564209"/>
    <lineage>
        <taxon>Eukaryota</taxon>
        <taxon>Metazoa</taxon>
        <taxon>Ecdysozoa</taxon>
        <taxon>Arthropoda</taxon>
        <taxon>Hexapoda</taxon>
        <taxon>Insecta</taxon>
        <taxon>Pterygota</taxon>
        <taxon>Neoptera</taxon>
        <taxon>Polyneoptera</taxon>
        <taxon>Orthoptera</taxon>
        <taxon>Caelifera</taxon>
        <taxon>Acrididea</taxon>
        <taxon>Acridomorpha</taxon>
        <taxon>Proscopioidea</taxon>
        <taxon>Proscopiidae</taxon>
        <taxon>Proscopiinae</taxon>
        <taxon>Proscopiini</taxon>
        <taxon>Proscopia</taxon>
    </lineage>
</organism>
<comment type="subcellular location">
    <subcellularLocation>
        <location evidence="1">Membrane</location>
        <topology evidence="1">Multi-pass membrane protein</topology>
    </subcellularLocation>
</comment>
<dbReference type="GO" id="GO:0008137">
    <property type="term" value="F:NADH dehydrogenase (ubiquinone) activity"/>
    <property type="evidence" value="ECO:0007669"/>
    <property type="project" value="UniProtKB-EC"/>
</dbReference>
<dbReference type="GO" id="GO:0016020">
    <property type="term" value="C:membrane"/>
    <property type="evidence" value="ECO:0007669"/>
    <property type="project" value="UniProtKB-SubCell"/>
</dbReference>
<keyword evidence="5" id="KW-1278">Translocase</keyword>
<evidence type="ECO:0000256" key="2">
    <source>
        <dbReference type="ARBA" id="ARBA00010519"/>
    </source>
</evidence>
<feature type="transmembrane region" description="Helical" evidence="11">
    <location>
        <begin position="33"/>
        <end position="56"/>
    </location>
</feature>
<name>A0A0N7AY60_9ORTH</name>
<keyword evidence="8 11" id="KW-0472">Membrane</keyword>
<feature type="transmembrane region" description="Helical" evidence="11">
    <location>
        <begin position="6"/>
        <end position="26"/>
    </location>
</feature>
<evidence type="ECO:0000256" key="7">
    <source>
        <dbReference type="ARBA" id="ARBA00023027"/>
    </source>
</evidence>
<dbReference type="Pfam" id="PF00420">
    <property type="entry name" value="Oxidored_q2"/>
    <property type="match status" value="1"/>
</dbReference>
<dbReference type="AlphaFoldDB" id="A0A0N7AY60"/>
<evidence type="ECO:0000256" key="6">
    <source>
        <dbReference type="ARBA" id="ARBA00022989"/>
    </source>
</evidence>
<protein>
    <recommendedName>
        <fullName evidence="3">NADH-ubiquinone oxidoreductase chain 4L</fullName>
    </recommendedName>
    <alternativeName>
        <fullName evidence="9">NADH dehydrogenase subunit 4L</fullName>
    </alternativeName>
</protein>
<keyword evidence="4 11" id="KW-0812">Transmembrane</keyword>
<evidence type="ECO:0000256" key="1">
    <source>
        <dbReference type="ARBA" id="ARBA00004141"/>
    </source>
</evidence>
<keyword evidence="7" id="KW-0520">NAD</keyword>
<evidence type="ECO:0000256" key="11">
    <source>
        <dbReference type="SAM" id="Phobius"/>
    </source>
</evidence>
<evidence type="ECO:0000256" key="10">
    <source>
        <dbReference type="ARBA" id="ARBA00049551"/>
    </source>
</evidence>
<dbReference type="InterPro" id="IPR039428">
    <property type="entry name" value="NUOK/Mnh_C1-like"/>
</dbReference>
<accession>A0A0N7AY60</accession>
<comment type="catalytic activity">
    <reaction evidence="10">
        <text>a ubiquinone + NADH + 5 H(+)(in) = a ubiquinol + NAD(+) + 4 H(+)(out)</text>
        <dbReference type="Rhea" id="RHEA:29091"/>
        <dbReference type="Rhea" id="RHEA-COMP:9565"/>
        <dbReference type="Rhea" id="RHEA-COMP:9566"/>
        <dbReference type="ChEBI" id="CHEBI:15378"/>
        <dbReference type="ChEBI" id="CHEBI:16389"/>
        <dbReference type="ChEBI" id="CHEBI:17976"/>
        <dbReference type="ChEBI" id="CHEBI:57540"/>
        <dbReference type="ChEBI" id="CHEBI:57945"/>
        <dbReference type="EC" id="7.1.1.2"/>
    </reaction>
</comment>
<evidence type="ECO:0000256" key="3">
    <source>
        <dbReference type="ARBA" id="ARBA00016612"/>
    </source>
</evidence>
<evidence type="ECO:0000313" key="12">
    <source>
        <dbReference type="EMBL" id="AJW76377.1"/>
    </source>
</evidence>
<keyword evidence="12" id="KW-0496">Mitochondrion</keyword>
<proteinExistence type="inferred from homology"/>